<dbReference type="KEGG" id="ster:AOA14_17920"/>
<evidence type="ECO:0000313" key="2">
    <source>
        <dbReference type="Proteomes" id="UP000076234"/>
    </source>
</evidence>
<dbReference type="STRING" id="1219058.AOA14_17920"/>
<gene>
    <name evidence="1" type="ORF">AOA14_17920</name>
</gene>
<organism evidence="1 2">
    <name type="scientific">Sphingopyxis terrae subsp. terrae NBRC 15098</name>
    <dbReference type="NCBI Taxonomy" id="1219058"/>
    <lineage>
        <taxon>Bacteria</taxon>
        <taxon>Pseudomonadati</taxon>
        <taxon>Pseudomonadota</taxon>
        <taxon>Alphaproteobacteria</taxon>
        <taxon>Sphingomonadales</taxon>
        <taxon>Sphingomonadaceae</taxon>
        <taxon>Sphingopyxis</taxon>
    </lineage>
</organism>
<protein>
    <submittedName>
        <fullName evidence="1">Uncharacterized protein</fullName>
    </submittedName>
</protein>
<reference evidence="2" key="1">
    <citation type="submission" date="2015-11" db="EMBL/GenBank/DDBJ databases">
        <title>Complete genome sequence of a polyethylene glycol-degrading strain Sphingopyxis terrae strain 203-1 (NBRC 15098).</title>
        <authorList>
            <person name="Yoshiyuki O."/>
            <person name="Shouta N."/>
            <person name="Nagata Y."/>
            <person name="Numata M."/>
            <person name="Tsuchikane K."/>
            <person name="Hosoyama A."/>
            <person name="Yamazoe A."/>
            <person name="Tsuda M."/>
            <person name="Fujita N."/>
            <person name="Kawai F."/>
        </authorList>
    </citation>
    <scope>NUCLEOTIDE SEQUENCE [LARGE SCALE GENOMIC DNA]</scope>
    <source>
        <strain evidence="2">203-1</strain>
    </source>
</reference>
<name>A0A142W3E1_9SPHN</name>
<evidence type="ECO:0000313" key="1">
    <source>
        <dbReference type="EMBL" id="AMU96482.1"/>
    </source>
</evidence>
<sequence length="124" mass="13415">MAGLTQLERTALQAIFAEAGNLARGLDRLLDAEVLSRENTGGGFFTTLAAPIAPRRESLHLGEHVWVAVEGLDFGLGIILHLHEQRLPFIEGYAVALEDTLQVNFAEVRFAMVSEPGAMPADFG</sequence>
<dbReference type="AlphaFoldDB" id="A0A142W3E1"/>
<proteinExistence type="predicted"/>
<accession>A0A142W3E1</accession>
<dbReference type="RefSeq" id="WP_202988322.1">
    <property type="nucleotide sequence ID" value="NZ_CP013342.1"/>
</dbReference>
<dbReference type="EMBL" id="CP013342">
    <property type="protein sequence ID" value="AMU96482.1"/>
    <property type="molecule type" value="Genomic_DNA"/>
</dbReference>
<reference evidence="1 2" key="2">
    <citation type="journal article" date="2016" name="Genome Announc.">
        <title>Complete Genome Sequence of Sphingopyxis terrae Strain 203-1 (NBRC 111660), a Polyethylene Glycol Degrader.</title>
        <authorList>
            <person name="Ohtsubo Y."/>
            <person name="Nonoyama S."/>
            <person name="Nagata Y."/>
            <person name="Numata M."/>
            <person name="Tsuchikane K."/>
            <person name="Hosoyama A."/>
            <person name="Yamazoe A."/>
            <person name="Tsuda M."/>
            <person name="Fujita N."/>
            <person name="Kawai F."/>
        </authorList>
    </citation>
    <scope>NUCLEOTIDE SEQUENCE [LARGE SCALE GENOMIC DNA]</scope>
    <source>
        <strain evidence="1 2">203-1</strain>
    </source>
</reference>
<dbReference type="Proteomes" id="UP000076234">
    <property type="component" value="Chromosome"/>
</dbReference>